<dbReference type="SUPFAM" id="SSF52540">
    <property type="entry name" value="P-loop containing nucleoside triphosphate hydrolases"/>
    <property type="match status" value="1"/>
</dbReference>
<keyword evidence="1" id="KW-0547">Nucleotide-binding</keyword>
<dbReference type="GO" id="GO:0051301">
    <property type="term" value="P:cell division"/>
    <property type="evidence" value="ECO:0007669"/>
    <property type="project" value="UniProtKB-KW"/>
</dbReference>
<evidence type="ECO:0000313" key="3">
    <source>
        <dbReference type="EMBL" id="SES17610.1"/>
    </source>
</evidence>
<dbReference type="EMBL" id="FOGN01000005">
    <property type="protein sequence ID" value="SES17610.1"/>
    <property type="molecule type" value="Genomic_DNA"/>
</dbReference>
<evidence type="ECO:0000256" key="2">
    <source>
        <dbReference type="ARBA" id="ARBA00022840"/>
    </source>
</evidence>
<dbReference type="Gene3D" id="3.40.50.300">
    <property type="entry name" value="P-loop containing nucleotide triphosphate hydrolases"/>
    <property type="match status" value="1"/>
</dbReference>
<proteinExistence type="predicted"/>
<dbReference type="InterPro" id="IPR005654">
    <property type="entry name" value="ATPase_AFG1-like"/>
</dbReference>
<dbReference type="PANTHER" id="PTHR12169:SF6">
    <property type="entry name" value="AFG1-LIKE ATPASE"/>
    <property type="match status" value="1"/>
</dbReference>
<evidence type="ECO:0000313" key="5">
    <source>
        <dbReference type="Proteomes" id="UP000186599"/>
    </source>
</evidence>
<evidence type="ECO:0000313" key="6">
    <source>
        <dbReference type="Proteomes" id="UP000186904"/>
    </source>
</evidence>
<dbReference type="EMBL" id="FOUA01000005">
    <property type="protein sequence ID" value="SFM18693.1"/>
    <property type="molecule type" value="Genomic_DNA"/>
</dbReference>
<dbReference type="GO" id="GO:0016887">
    <property type="term" value="F:ATP hydrolysis activity"/>
    <property type="evidence" value="ECO:0007669"/>
    <property type="project" value="InterPro"/>
</dbReference>
<accession>A0A1H9V6Y2</accession>
<dbReference type="GO" id="GO:0032153">
    <property type="term" value="C:cell division site"/>
    <property type="evidence" value="ECO:0007669"/>
    <property type="project" value="TreeGrafter"/>
</dbReference>
<dbReference type="GO" id="GO:0005524">
    <property type="term" value="F:ATP binding"/>
    <property type="evidence" value="ECO:0007669"/>
    <property type="project" value="UniProtKB-KW"/>
</dbReference>
<evidence type="ECO:0000256" key="1">
    <source>
        <dbReference type="ARBA" id="ARBA00022741"/>
    </source>
</evidence>
<keyword evidence="3" id="KW-0131">Cell cycle</keyword>
<dbReference type="GO" id="GO:0005737">
    <property type="term" value="C:cytoplasm"/>
    <property type="evidence" value="ECO:0007669"/>
    <property type="project" value="TreeGrafter"/>
</dbReference>
<dbReference type="PANTHER" id="PTHR12169">
    <property type="entry name" value="ATPASE N2B"/>
    <property type="match status" value="1"/>
</dbReference>
<dbReference type="Proteomes" id="UP000186599">
    <property type="component" value="Unassembled WGS sequence"/>
</dbReference>
<dbReference type="Proteomes" id="UP000186904">
    <property type="component" value="Unassembled WGS sequence"/>
</dbReference>
<sequence>MILLIHSGPMTMQSPLSLYQQAIAYQGFIPDPAQQNAVDHLQNCFEALHTGRTTPPRGVYLWGPVGRGKTWLMDSFHSSLQVPSRRQHFHHFMQWVHRRLFQLTGTADPLSSIARELATEVRVLCFDELFISDIGDASILGRLFITLFEEGVVLVATSNQPPQQLYEHGHNRERLLPALAAMERHMQVVDVDGGQDHRLHPGQQHQRYWVQDAAALAGVFERLCGGTAVSSEPVQLNHQHLQPLRHCSQAVWLTFAELCERPLAAADFMALCDRFPAILLEQVPALSSAQREAKIARGTEDAVEQVTAGDRVLPPLSKQDDSVRRLIALVDECYDRRVPLYIEAAVPLTELYTEGALTFPFRRTLSRLQEMQLARF</sequence>
<dbReference type="STRING" id="653930.SAMN05216589_2529"/>
<evidence type="ECO:0000313" key="4">
    <source>
        <dbReference type="EMBL" id="SFM18693.1"/>
    </source>
</evidence>
<dbReference type="Pfam" id="PF03969">
    <property type="entry name" value="AFG1_ATPase"/>
    <property type="match status" value="2"/>
</dbReference>
<dbReference type="NCBIfam" id="NF040713">
    <property type="entry name" value="ZapE"/>
    <property type="match status" value="1"/>
</dbReference>
<gene>
    <name evidence="4" type="ORF">SAMN04487855_2690</name>
    <name evidence="3" type="ORF">SAMN05216589_2529</name>
</gene>
<name>A0A1H9V6Y2_9GAMM</name>
<reference evidence="5 6" key="1">
    <citation type="submission" date="2016-10" db="EMBL/GenBank/DDBJ databases">
        <authorList>
            <person name="de Groot N.N."/>
        </authorList>
    </citation>
    <scope>NUCLEOTIDE SEQUENCE [LARGE SCALE GENOMIC DNA]</scope>
    <source>
        <strain evidence="4 5">CGMCC 1.9095</strain>
        <strain evidence="3 6">DSM 22558</strain>
    </source>
</reference>
<dbReference type="InterPro" id="IPR027417">
    <property type="entry name" value="P-loop_NTPase"/>
</dbReference>
<protein>
    <submittedName>
        <fullName evidence="3">Cell division protein ZapE</fullName>
    </submittedName>
</protein>
<keyword evidence="2" id="KW-0067">ATP-binding</keyword>
<organism evidence="3 6">
    <name type="scientific">Halopseudomonas bauzanensis</name>
    <dbReference type="NCBI Taxonomy" id="653930"/>
    <lineage>
        <taxon>Bacteria</taxon>
        <taxon>Pseudomonadati</taxon>
        <taxon>Pseudomonadota</taxon>
        <taxon>Gammaproteobacteria</taxon>
        <taxon>Pseudomonadales</taxon>
        <taxon>Pseudomonadaceae</taxon>
        <taxon>Halopseudomonas</taxon>
    </lineage>
</organism>
<keyword evidence="5" id="KW-1185">Reference proteome</keyword>
<dbReference type="AlphaFoldDB" id="A0A1H9V6Y2"/>
<keyword evidence="3" id="KW-0132">Cell division</keyword>